<reference evidence="2 4" key="3">
    <citation type="journal article" date="2015" name="BMC Genomics">
        <title>Sex and parasites: genomic and transcriptomic analysis of Microbotryum lychnidis-dioicae, the biotrophic and plant-castrating anther smut fungus.</title>
        <authorList>
            <person name="Perlin M.H."/>
            <person name="Amselem J."/>
            <person name="Fontanillas E."/>
            <person name="Toh S.S."/>
            <person name="Chen Z."/>
            <person name="Goldberg J."/>
            <person name="Duplessis S."/>
            <person name="Henrissat B."/>
            <person name="Young S."/>
            <person name="Zeng Q."/>
            <person name="Aguileta G."/>
            <person name="Petit E."/>
            <person name="Badouin H."/>
            <person name="Andrews J."/>
            <person name="Razeeq D."/>
            <person name="Gabaldon T."/>
            <person name="Quesneville H."/>
            <person name="Giraud T."/>
            <person name="Hood M.E."/>
            <person name="Schultz D.J."/>
            <person name="Cuomo C.A."/>
        </authorList>
    </citation>
    <scope>NUCLEOTIDE SEQUENCE [LARGE SCALE GENOMIC DNA]</scope>
    <source>
        <strain evidence="4">p1A1 Lamole</strain>
        <strain evidence="2">P1A1 Lamole</strain>
    </source>
</reference>
<dbReference type="EMBL" id="GL541663">
    <property type="protein sequence ID" value="KDE07068.1"/>
    <property type="molecule type" value="Genomic_DNA"/>
</dbReference>
<keyword evidence="4" id="KW-1185">Reference proteome</keyword>
<feature type="region of interest" description="Disordered" evidence="1">
    <location>
        <begin position="22"/>
        <end position="57"/>
    </location>
</feature>
<sequence length="339" mass="37174">MSHRLDCTPRALTSTWVAFQPTTPTRSSSSFSLPTVPPGRNLRHFQSTRHRTPRPPPLLLSDLLSVDSSSWKKRSLATDHERWVGEQDGLTTFMLSPFTFDFYSPTASPASPRTPRQHNSSAPSSPILAMTSTSRAQAHNVRKEKRLSAVPSAEHSEDYNGLLLTETSLRSLHVLGYTSLSTSRSSCISTTSSSAPSPRTASPNHFKTSSPKSGRYPSPSLNKSPEVGMDPLDVFFGLSSAAEAKAFRSGLIGLGIEIGVKGGWEGVEDLEPLLTSNVKDVQEVQPQEIITPIYVAKKTKQDSKRPDSKRAIRKSKSVKERLKHLFVASSSLPLYQQCD</sequence>
<proteinExistence type="predicted"/>
<evidence type="ECO:0000313" key="3">
    <source>
        <dbReference type="EnsemblFungi" id="MVLG_02644T0"/>
    </source>
</evidence>
<feature type="region of interest" description="Disordered" evidence="1">
    <location>
        <begin position="184"/>
        <end position="224"/>
    </location>
</feature>
<evidence type="ECO:0000313" key="2">
    <source>
        <dbReference type="EMBL" id="KDE07068.1"/>
    </source>
</evidence>
<accession>U5H5S9</accession>
<evidence type="ECO:0000313" key="4">
    <source>
        <dbReference type="Proteomes" id="UP000017200"/>
    </source>
</evidence>
<dbReference type="HOGENOM" id="CLU_819387_0_0_1"/>
<dbReference type="Proteomes" id="UP000017200">
    <property type="component" value="Unassembled WGS sequence"/>
</dbReference>
<reference evidence="4" key="1">
    <citation type="submission" date="2010-11" db="EMBL/GenBank/DDBJ databases">
        <title>The genome sequence of Microbotryum violaceum strain p1A1 Lamole.</title>
        <authorList>
            <person name="Cuomo C."/>
            <person name="Perlin M."/>
            <person name="Young S.K."/>
            <person name="Zeng Q."/>
            <person name="Gargeya S."/>
            <person name="Alvarado L."/>
            <person name="Berlin A."/>
            <person name="Chapman S.B."/>
            <person name="Chen Z."/>
            <person name="Freedman E."/>
            <person name="Gellesch M."/>
            <person name="Goldberg J."/>
            <person name="Griggs A."/>
            <person name="Gujja S."/>
            <person name="Heilman E."/>
            <person name="Heiman D."/>
            <person name="Howarth C."/>
            <person name="Mehta T."/>
            <person name="Neiman D."/>
            <person name="Pearson M."/>
            <person name="Roberts A."/>
            <person name="Saif S."/>
            <person name="Shea T."/>
            <person name="Shenoy N."/>
            <person name="Sisk P."/>
            <person name="Stolte C."/>
            <person name="Sykes S."/>
            <person name="White J."/>
            <person name="Yandava C."/>
            <person name="Haas B."/>
            <person name="Nusbaum C."/>
            <person name="Birren B."/>
        </authorList>
    </citation>
    <scope>NUCLEOTIDE SEQUENCE [LARGE SCALE GENOMIC DNA]</scope>
    <source>
        <strain evidence="4">p1A1 Lamole</strain>
    </source>
</reference>
<feature type="compositionally biased region" description="Basic residues" evidence="1">
    <location>
        <begin position="41"/>
        <end position="53"/>
    </location>
</feature>
<dbReference type="EnsemblFungi" id="MVLG_02644T0">
    <property type="protein sequence ID" value="MVLG_02644T0"/>
    <property type="gene ID" value="MVLG_02644"/>
</dbReference>
<feature type="region of interest" description="Disordered" evidence="1">
    <location>
        <begin position="106"/>
        <end position="153"/>
    </location>
</feature>
<feature type="compositionally biased region" description="Polar residues" evidence="1">
    <location>
        <begin position="203"/>
        <end position="212"/>
    </location>
</feature>
<dbReference type="OrthoDB" id="2537781at2759"/>
<organism evidence="2">
    <name type="scientific">Microbotryum lychnidis-dioicae (strain p1A1 Lamole / MvSl-1064)</name>
    <name type="common">Anther smut fungus</name>
    <dbReference type="NCBI Taxonomy" id="683840"/>
    <lineage>
        <taxon>Eukaryota</taxon>
        <taxon>Fungi</taxon>
        <taxon>Dikarya</taxon>
        <taxon>Basidiomycota</taxon>
        <taxon>Pucciniomycotina</taxon>
        <taxon>Microbotryomycetes</taxon>
        <taxon>Microbotryales</taxon>
        <taxon>Microbotryaceae</taxon>
        <taxon>Microbotryum</taxon>
    </lineage>
</organism>
<reference evidence="2" key="2">
    <citation type="submission" date="2010-11" db="EMBL/GenBank/DDBJ databases">
        <authorList>
            <consortium name="The Broad Institute Genome Sequencing Platform"/>
            <person name="Earl A."/>
            <person name="Ward D."/>
            <person name="Feldgarden M."/>
            <person name="Gevers D."/>
            <person name="Butler R."/>
            <person name="Young S.K."/>
            <person name="Zeng Q."/>
            <person name="Gargeya S."/>
            <person name="Fitzgerald M."/>
            <person name="Haas B."/>
            <person name="Abouelleil A."/>
            <person name="Alvarado L."/>
            <person name="Arachchi H.M."/>
            <person name="Berlin A."/>
            <person name="Brown A."/>
            <person name="Chapman S.B."/>
            <person name="Chen Z."/>
            <person name="Dunbar C."/>
            <person name="Freedman E."/>
            <person name="Gearin G."/>
            <person name="Gellesch M."/>
            <person name="Goldberg J."/>
            <person name="Griggs A."/>
            <person name="Gujja S."/>
            <person name="Heilman E."/>
            <person name="Heiman D."/>
            <person name="Howarth C."/>
            <person name="Larson L."/>
            <person name="Lui A."/>
            <person name="MacDonald P.J.P."/>
            <person name="Mehta T."/>
            <person name="Montmayeur A."/>
            <person name="Murphy C."/>
            <person name="Neiman D."/>
            <person name="Pearson M."/>
            <person name="Priest M."/>
            <person name="Roberts A."/>
            <person name="Saif S."/>
            <person name="Shea T."/>
            <person name="Shenoy N."/>
            <person name="Sisk P."/>
            <person name="Stolte C."/>
            <person name="Sykes S."/>
            <person name="White J."/>
            <person name="Yandava C."/>
            <person name="Wortman J."/>
            <person name="Nusbaum C."/>
            <person name="Birren B."/>
        </authorList>
    </citation>
    <scope>NUCLEOTIDE SEQUENCE</scope>
    <source>
        <strain evidence="2">P1A1 Lamole</strain>
    </source>
</reference>
<evidence type="ECO:0000256" key="1">
    <source>
        <dbReference type="SAM" id="MobiDB-lite"/>
    </source>
</evidence>
<reference evidence="3" key="4">
    <citation type="submission" date="2015-06" db="UniProtKB">
        <authorList>
            <consortium name="EnsemblFungi"/>
        </authorList>
    </citation>
    <scope>IDENTIFICATION</scope>
</reference>
<feature type="compositionally biased region" description="Polar residues" evidence="1">
    <location>
        <begin position="117"/>
        <end position="137"/>
    </location>
</feature>
<dbReference type="AlphaFoldDB" id="U5H5S9"/>
<dbReference type="InParanoid" id="U5H5S9"/>
<name>U5H5S9_USTV1</name>
<feature type="compositionally biased region" description="Low complexity" evidence="1">
    <location>
        <begin position="22"/>
        <end position="34"/>
    </location>
</feature>
<feature type="compositionally biased region" description="Low complexity" evidence="1">
    <location>
        <begin position="184"/>
        <end position="202"/>
    </location>
</feature>
<dbReference type="EMBL" id="AEIJ01000253">
    <property type="status" value="NOT_ANNOTATED_CDS"/>
    <property type="molecule type" value="Genomic_DNA"/>
</dbReference>
<gene>
    <name evidence="2" type="ORF">MVLG_02644</name>
</gene>
<protein>
    <submittedName>
        <fullName evidence="2 3">Uncharacterized protein</fullName>
    </submittedName>
</protein>